<protein>
    <submittedName>
        <fullName evidence="1">Uncharacterized protein</fullName>
    </submittedName>
</protein>
<proteinExistence type="predicted"/>
<name>A0ACC0XGM4_9ROSI</name>
<organism evidence="1 2">
    <name type="scientific">Pistacia integerrima</name>
    <dbReference type="NCBI Taxonomy" id="434235"/>
    <lineage>
        <taxon>Eukaryota</taxon>
        <taxon>Viridiplantae</taxon>
        <taxon>Streptophyta</taxon>
        <taxon>Embryophyta</taxon>
        <taxon>Tracheophyta</taxon>
        <taxon>Spermatophyta</taxon>
        <taxon>Magnoliopsida</taxon>
        <taxon>eudicotyledons</taxon>
        <taxon>Gunneridae</taxon>
        <taxon>Pentapetalae</taxon>
        <taxon>rosids</taxon>
        <taxon>malvids</taxon>
        <taxon>Sapindales</taxon>
        <taxon>Anacardiaceae</taxon>
        <taxon>Pistacia</taxon>
    </lineage>
</organism>
<sequence length="281" mass="31142">MSLLSFPSTINHCNKTISISLPFTSQTSHNFHRFSVHNTSLYTSSICVDTLSSPFSCQPVIKTSSSSSHRGLSLVSFDPKSDSGATDHEDHQALDTVLKLYSAIKSQNIRELSDIIGEECRCVCNFISFFQPFQGKKQVIDFFSYLIRSLGNNIEMEKEPCAIGEGFQFLHLPNLPGQGGDKERGDVHGTTPSYGAFQTQNNELRHDGSGQAELLYNDKGSETKGFIIQIIVPSILLGCTSVIFKAWIVLSHKGMSPSWLPLSCTISPKWRVKIQDSEGHY</sequence>
<evidence type="ECO:0000313" key="2">
    <source>
        <dbReference type="Proteomes" id="UP001163603"/>
    </source>
</evidence>
<accession>A0ACC0XGM4</accession>
<comment type="caution">
    <text evidence="1">The sequence shown here is derived from an EMBL/GenBank/DDBJ whole genome shotgun (WGS) entry which is preliminary data.</text>
</comment>
<dbReference type="Proteomes" id="UP001163603">
    <property type="component" value="Chromosome 12"/>
</dbReference>
<dbReference type="EMBL" id="CM047747">
    <property type="protein sequence ID" value="KAJ0017524.1"/>
    <property type="molecule type" value="Genomic_DNA"/>
</dbReference>
<keyword evidence="2" id="KW-1185">Reference proteome</keyword>
<gene>
    <name evidence="1" type="ORF">Pint_09690</name>
</gene>
<evidence type="ECO:0000313" key="1">
    <source>
        <dbReference type="EMBL" id="KAJ0017524.1"/>
    </source>
</evidence>
<reference evidence="2" key="1">
    <citation type="journal article" date="2023" name="G3 (Bethesda)">
        <title>Genome assembly and association tests identify interacting loci associated with vigor, precocity, and sex in interspecific pistachio rootstocks.</title>
        <authorList>
            <person name="Palmer W."/>
            <person name="Jacygrad E."/>
            <person name="Sagayaradj S."/>
            <person name="Cavanaugh K."/>
            <person name="Han R."/>
            <person name="Bertier L."/>
            <person name="Beede B."/>
            <person name="Kafkas S."/>
            <person name="Golino D."/>
            <person name="Preece J."/>
            <person name="Michelmore R."/>
        </authorList>
    </citation>
    <scope>NUCLEOTIDE SEQUENCE [LARGE SCALE GENOMIC DNA]</scope>
</reference>